<dbReference type="InterPro" id="IPR036415">
    <property type="entry name" value="Lamin_tail_dom_sf"/>
</dbReference>
<dbReference type="EMBL" id="AHAE01000068">
    <property type="protein sequence ID" value="EJZ81641.1"/>
    <property type="molecule type" value="Genomic_DNA"/>
</dbReference>
<comment type="caution">
    <text evidence="4">The sequence shown here is derived from an EMBL/GenBank/DDBJ whole genome shotgun (WGS) entry which is preliminary data.</text>
</comment>
<keyword evidence="5" id="KW-1185">Reference proteome</keyword>
<evidence type="ECO:0000313" key="5">
    <source>
        <dbReference type="Proteomes" id="UP000006078"/>
    </source>
</evidence>
<evidence type="ECO:0000259" key="3">
    <source>
        <dbReference type="PROSITE" id="PS51841"/>
    </source>
</evidence>
<feature type="chain" id="PRO_5003841611" description="LTD domain-containing protein" evidence="2">
    <location>
        <begin position="25"/>
        <end position="468"/>
    </location>
</feature>
<sequence>MRYRAPAGLLAAGLLAAGAPVAAAQPAHAPVVINEIGQAEDGAWVELANQDEREPADVSGWLLVDPRSDVTVTLPPNTVIEPGGYHVIEPGGRLGKDGELVLRSGADDVDAASWQEPAEQSWGRVPDKVGDFDDTRLPTPGESNVPRLGDGQKSGSQKTPWHDAKVDPFDVGGPFSEPGIVSLAATSDGDVVALNGEGGTVHGLEYLVDLNSYEPTWSAQLQTLKPGLDARAIDVAGERLFAVAQQPTDDEERGPRREILTFDLPEEPQPEDADELVDLQATQSWGIATLAREAGVSLDSEVSAIAALEDNRVAVGFTGYHKILVFDLSTASPSLVDTVETALPGVAELEHDPETGELWALCGEECAGAVQRLERDEEGSFRPAPGATFQRPANLPDVPVAGFARVSAERPCPGGEGAQRVDRLLWANPTAAEGVSLYGALNKQPCGADGGAQPEAGVPDASPAPGSG</sequence>
<name>K0YEC9_9CORY</name>
<dbReference type="PROSITE" id="PS51841">
    <property type="entry name" value="LTD"/>
    <property type="match status" value="1"/>
</dbReference>
<evidence type="ECO:0000256" key="2">
    <source>
        <dbReference type="SAM" id="SignalP"/>
    </source>
</evidence>
<keyword evidence="2" id="KW-0732">Signal</keyword>
<dbReference type="InterPro" id="IPR001322">
    <property type="entry name" value="Lamin_tail_dom"/>
</dbReference>
<feature type="signal peptide" evidence="2">
    <location>
        <begin position="1"/>
        <end position="24"/>
    </location>
</feature>
<dbReference type="SUPFAM" id="SSF74853">
    <property type="entry name" value="Lamin A/C globular tail domain"/>
    <property type="match status" value="1"/>
</dbReference>
<dbReference type="RefSeq" id="WP_004601318.1">
    <property type="nucleotide sequence ID" value="NZ_JH815194.1"/>
</dbReference>
<proteinExistence type="predicted"/>
<reference evidence="4 5" key="1">
    <citation type="submission" date="2012-08" db="EMBL/GenBank/DDBJ databases">
        <title>The Genome Sequence of Turicella otitidis ATCC 51513.</title>
        <authorList>
            <consortium name="The Broad Institute Genome Sequencing Platform"/>
            <person name="Earl A."/>
            <person name="Ward D."/>
            <person name="Feldgarden M."/>
            <person name="Gevers D."/>
            <person name="Huys G."/>
            <person name="Walker B."/>
            <person name="Young S.K."/>
            <person name="Zeng Q."/>
            <person name="Gargeya S."/>
            <person name="Fitzgerald M."/>
            <person name="Haas B."/>
            <person name="Abouelleil A."/>
            <person name="Alvarado L."/>
            <person name="Arachchi H.M."/>
            <person name="Berlin A.M."/>
            <person name="Chapman S.B."/>
            <person name="Goldberg J."/>
            <person name="Griggs A."/>
            <person name="Gujja S."/>
            <person name="Hansen M."/>
            <person name="Howarth C."/>
            <person name="Imamovic A."/>
            <person name="Larimer J."/>
            <person name="McCowen C."/>
            <person name="Montmayeur A."/>
            <person name="Murphy C."/>
            <person name="Neiman D."/>
            <person name="Pearson M."/>
            <person name="Priest M."/>
            <person name="Roberts A."/>
            <person name="Saif S."/>
            <person name="Shea T."/>
            <person name="Sisk P."/>
            <person name="Sykes S."/>
            <person name="Wortman J."/>
            <person name="Nusbaum C."/>
            <person name="Birren B."/>
        </authorList>
    </citation>
    <scope>NUCLEOTIDE SEQUENCE [LARGE SCALE GENOMIC DNA]</scope>
    <source>
        <strain evidence="4 5">ATCC 51513</strain>
    </source>
</reference>
<dbReference type="eggNOG" id="COG3204">
    <property type="taxonomic scope" value="Bacteria"/>
</dbReference>
<accession>K0YEC9</accession>
<feature type="compositionally biased region" description="Basic and acidic residues" evidence="1">
    <location>
        <begin position="125"/>
        <end position="136"/>
    </location>
</feature>
<evidence type="ECO:0000256" key="1">
    <source>
        <dbReference type="SAM" id="MobiDB-lite"/>
    </source>
</evidence>
<dbReference type="Proteomes" id="UP000006078">
    <property type="component" value="Unassembled WGS sequence"/>
</dbReference>
<dbReference type="SUPFAM" id="SSF50998">
    <property type="entry name" value="Quinoprotein alcohol dehydrogenase-like"/>
    <property type="match status" value="1"/>
</dbReference>
<dbReference type="Gene3D" id="2.60.40.1260">
    <property type="entry name" value="Lamin Tail domain"/>
    <property type="match status" value="1"/>
</dbReference>
<evidence type="ECO:0000313" key="4">
    <source>
        <dbReference type="EMBL" id="EJZ81641.1"/>
    </source>
</evidence>
<gene>
    <name evidence="4" type="ORF">HMPREF9719_01428</name>
</gene>
<feature type="region of interest" description="Disordered" evidence="1">
    <location>
        <begin position="113"/>
        <end position="163"/>
    </location>
</feature>
<protein>
    <recommendedName>
        <fullName evidence="3">LTD domain-containing protein</fullName>
    </recommendedName>
</protein>
<dbReference type="Pfam" id="PF00932">
    <property type="entry name" value="LTD"/>
    <property type="match status" value="1"/>
</dbReference>
<feature type="domain" description="LTD" evidence="3">
    <location>
        <begin position="19"/>
        <end position="166"/>
    </location>
</feature>
<organism evidence="4 5">
    <name type="scientific">Corynebacterium otitidis ATCC 51513</name>
    <dbReference type="NCBI Taxonomy" id="883169"/>
    <lineage>
        <taxon>Bacteria</taxon>
        <taxon>Bacillati</taxon>
        <taxon>Actinomycetota</taxon>
        <taxon>Actinomycetes</taxon>
        <taxon>Mycobacteriales</taxon>
        <taxon>Corynebacteriaceae</taxon>
        <taxon>Corynebacterium</taxon>
    </lineage>
</organism>
<dbReference type="InterPro" id="IPR011047">
    <property type="entry name" value="Quinoprotein_ADH-like_sf"/>
</dbReference>
<feature type="non-terminal residue" evidence="4">
    <location>
        <position position="468"/>
    </location>
</feature>
<feature type="region of interest" description="Disordered" evidence="1">
    <location>
        <begin position="442"/>
        <end position="468"/>
    </location>
</feature>
<dbReference type="STRING" id="29321.AAV33_06955"/>
<dbReference type="AlphaFoldDB" id="K0YEC9"/>
<dbReference type="HOGENOM" id="CLU_027057_1_0_11"/>